<comment type="caution">
    <text evidence="1">The sequence shown here is derived from an EMBL/GenBank/DDBJ whole genome shotgun (WGS) entry which is preliminary data.</text>
</comment>
<dbReference type="AlphaFoldDB" id="A0A8H6SL20"/>
<protein>
    <submittedName>
        <fullName evidence="1">F-box domain-containing protein</fullName>
    </submittedName>
</protein>
<accession>A0A8H6SL20</accession>
<organism evidence="1 2">
    <name type="scientific">Mycena indigotica</name>
    <dbReference type="NCBI Taxonomy" id="2126181"/>
    <lineage>
        <taxon>Eukaryota</taxon>
        <taxon>Fungi</taxon>
        <taxon>Dikarya</taxon>
        <taxon>Basidiomycota</taxon>
        <taxon>Agaricomycotina</taxon>
        <taxon>Agaricomycetes</taxon>
        <taxon>Agaricomycetidae</taxon>
        <taxon>Agaricales</taxon>
        <taxon>Marasmiineae</taxon>
        <taxon>Mycenaceae</taxon>
        <taxon>Mycena</taxon>
    </lineage>
</organism>
<dbReference type="RefSeq" id="XP_037218953.1">
    <property type="nucleotide sequence ID" value="XM_037363309.1"/>
</dbReference>
<dbReference type="Gene3D" id="3.80.10.10">
    <property type="entry name" value="Ribonuclease Inhibitor"/>
    <property type="match status" value="1"/>
</dbReference>
<proteinExistence type="predicted"/>
<dbReference type="GeneID" id="59345825"/>
<evidence type="ECO:0000313" key="2">
    <source>
        <dbReference type="Proteomes" id="UP000636479"/>
    </source>
</evidence>
<reference evidence="1" key="1">
    <citation type="submission" date="2020-05" db="EMBL/GenBank/DDBJ databases">
        <title>Mycena genomes resolve the evolution of fungal bioluminescence.</title>
        <authorList>
            <person name="Tsai I.J."/>
        </authorList>
    </citation>
    <scope>NUCLEOTIDE SEQUENCE</scope>
    <source>
        <strain evidence="1">171206Taipei</strain>
    </source>
</reference>
<keyword evidence="2" id="KW-1185">Reference proteome</keyword>
<dbReference type="InterPro" id="IPR032675">
    <property type="entry name" value="LRR_dom_sf"/>
</dbReference>
<name>A0A8H6SL20_9AGAR</name>
<gene>
    <name evidence="1" type="ORF">MIND_00658300</name>
</gene>
<dbReference type="OrthoDB" id="3365698at2759"/>
<dbReference type="EMBL" id="JACAZF010000006">
    <property type="protein sequence ID" value="KAF7300953.1"/>
    <property type="molecule type" value="Genomic_DNA"/>
</dbReference>
<evidence type="ECO:0000313" key="1">
    <source>
        <dbReference type="EMBL" id="KAF7300953.1"/>
    </source>
</evidence>
<sequence>MSISPVPDLLRTNSIPSPAQIELINAFISLSEPELGTLETEFIRIQTSLAAAKTRLEKQKQLVEDHRVLLSPMRRVPDDVLRAIFLATLPAHRDTAIVPEEGPLLLAQVCRLWRDIALTTPRLWASIHLAIPRDESRAEDLVGILTTWLQRSAAAPLSLTVTLAHASMSPPHLGPGWRHTTHGDELLRVLSSEAHRWESLRLLDKIDLSKVPFISSLTAESVPKLRHISFSEGNRTWSHVGDVEASTSNPLLLLGTESLLTLSLDGYTHLLPPFIPWAKLRHVSLDTPYTYGIASSVTFPLAILEMCSALEAFAFSSGHAETVILPPIPTTLSFPRLIALAIESFTPANWTDLLQRAHFPRLHALGVLGLANDLTWLEPRAITALHLTENTLKTDDLVKALAALPTLEELSIGGEPYDANQNQESDADFIGPKRDAKFLHQFMLPIPLCPRLQRFRLYVISACSDHTLVDFLRYRCNPTDSSMTALVCADFTIVRSNMYSKDFSAQLAAEVANGLRLSVTLIQRNMPTPQYNPKSGLHNERPETGFVFERNGTAIHI</sequence>
<dbReference type="Proteomes" id="UP000636479">
    <property type="component" value="Unassembled WGS sequence"/>
</dbReference>
<dbReference type="SUPFAM" id="SSF52047">
    <property type="entry name" value="RNI-like"/>
    <property type="match status" value="1"/>
</dbReference>